<evidence type="ECO:0000256" key="3">
    <source>
        <dbReference type="ARBA" id="ARBA00022692"/>
    </source>
</evidence>
<reference evidence="8 9" key="1">
    <citation type="journal article" date="2022" name="Nat. Genet.">
        <title>Improved pea reference genome and pan-genome highlight genomic features and evolutionary characteristics.</title>
        <authorList>
            <person name="Yang T."/>
            <person name="Liu R."/>
            <person name="Luo Y."/>
            <person name="Hu S."/>
            <person name="Wang D."/>
            <person name="Wang C."/>
            <person name="Pandey M.K."/>
            <person name="Ge S."/>
            <person name="Xu Q."/>
            <person name="Li N."/>
            <person name="Li G."/>
            <person name="Huang Y."/>
            <person name="Saxena R.K."/>
            <person name="Ji Y."/>
            <person name="Li M."/>
            <person name="Yan X."/>
            <person name="He Y."/>
            <person name="Liu Y."/>
            <person name="Wang X."/>
            <person name="Xiang C."/>
            <person name="Varshney R.K."/>
            <person name="Ding H."/>
            <person name="Gao S."/>
            <person name="Zong X."/>
        </authorList>
    </citation>
    <scope>NUCLEOTIDE SEQUENCE [LARGE SCALE GENOMIC DNA]</scope>
    <source>
        <strain evidence="8 9">cv. Zhongwan 6</strain>
    </source>
</reference>
<dbReference type="PRINTS" id="PR00783">
    <property type="entry name" value="MINTRINSICP"/>
</dbReference>
<evidence type="ECO:0000256" key="2">
    <source>
        <dbReference type="ARBA" id="ARBA00022448"/>
    </source>
</evidence>
<dbReference type="InterPro" id="IPR034294">
    <property type="entry name" value="Aquaporin_transptr"/>
</dbReference>
<keyword evidence="3 6" id="KW-0812">Transmembrane</keyword>
<keyword evidence="4 7" id="KW-1133">Transmembrane helix</keyword>
<dbReference type="CDD" id="cd00333">
    <property type="entry name" value="MIP"/>
    <property type="match status" value="1"/>
</dbReference>
<comment type="similarity">
    <text evidence="6">Belongs to the MIP/aquaporin (TC 1.A.8) family.</text>
</comment>
<gene>
    <name evidence="8" type="ORF">KIW84_014340</name>
</gene>
<evidence type="ECO:0000313" key="8">
    <source>
        <dbReference type="EMBL" id="KAI5446470.1"/>
    </source>
</evidence>
<evidence type="ECO:0000313" key="9">
    <source>
        <dbReference type="Proteomes" id="UP001058974"/>
    </source>
</evidence>
<dbReference type="GO" id="GO:0016020">
    <property type="term" value="C:membrane"/>
    <property type="evidence" value="ECO:0007669"/>
    <property type="project" value="UniProtKB-SubCell"/>
</dbReference>
<dbReference type="InterPro" id="IPR000425">
    <property type="entry name" value="MIP"/>
</dbReference>
<sequence>MGESLQRNESLDMILNVKRDAAEKLDESMVEDRVPLLQKLVAEVVGTFFLIFVGCGCVVVNLNNDNVVTLPGVAIVWGLAVVVLVYSLGHISGAHFNPAVTIAHASSRRFPLMQVPTYIIAQLLGSTLASGALKLIFNGKENQFVGTLPSGSDLQAFVIEFIITFYLMFIVSGVATDDRAISELAGLVVGSTITLSVLFAGPITGASMNPARSLGPSIVHHEYRGIWIYLVSPVLGALAGTWTYNFVKFTNTPVGGLTESNSFLKGSRSL</sequence>
<dbReference type="Proteomes" id="UP001058974">
    <property type="component" value="Chromosome 1"/>
</dbReference>
<dbReference type="AlphaFoldDB" id="A0A9D5BMT9"/>
<dbReference type="Gene3D" id="1.20.1080.10">
    <property type="entry name" value="Glycerol uptake facilitator protein"/>
    <property type="match status" value="1"/>
</dbReference>
<name>A0A9D5BMT9_PEA</name>
<dbReference type="Pfam" id="PF00230">
    <property type="entry name" value="MIP"/>
    <property type="match status" value="1"/>
</dbReference>
<evidence type="ECO:0000256" key="5">
    <source>
        <dbReference type="ARBA" id="ARBA00023136"/>
    </source>
</evidence>
<organism evidence="8 9">
    <name type="scientific">Pisum sativum</name>
    <name type="common">Garden pea</name>
    <name type="synonym">Lathyrus oleraceus</name>
    <dbReference type="NCBI Taxonomy" id="3888"/>
    <lineage>
        <taxon>Eukaryota</taxon>
        <taxon>Viridiplantae</taxon>
        <taxon>Streptophyta</taxon>
        <taxon>Embryophyta</taxon>
        <taxon>Tracheophyta</taxon>
        <taxon>Spermatophyta</taxon>
        <taxon>Magnoliopsida</taxon>
        <taxon>eudicotyledons</taxon>
        <taxon>Gunneridae</taxon>
        <taxon>Pentapetalae</taxon>
        <taxon>rosids</taxon>
        <taxon>fabids</taxon>
        <taxon>Fabales</taxon>
        <taxon>Fabaceae</taxon>
        <taxon>Papilionoideae</taxon>
        <taxon>50 kb inversion clade</taxon>
        <taxon>NPAAA clade</taxon>
        <taxon>Hologalegina</taxon>
        <taxon>IRL clade</taxon>
        <taxon>Fabeae</taxon>
        <taxon>Lathyrus</taxon>
    </lineage>
</organism>
<dbReference type="PANTHER" id="PTHR45724">
    <property type="entry name" value="AQUAPORIN NIP2-1"/>
    <property type="match status" value="1"/>
</dbReference>
<keyword evidence="9" id="KW-1185">Reference proteome</keyword>
<feature type="transmembrane region" description="Helical" evidence="7">
    <location>
        <begin position="187"/>
        <end position="206"/>
    </location>
</feature>
<evidence type="ECO:0000256" key="1">
    <source>
        <dbReference type="ARBA" id="ARBA00004141"/>
    </source>
</evidence>
<feature type="transmembrane region" description="Helical" evidence="7">
    <location>
        <begin position="226"/>
        <end position="247"/>
    </location>
</feature>
<dbReference type="Gramene" id="Psat01G0434000-T1">
    <property type="protein sequence ID" value="KAI5446470.1"/>
    <property type="gene ID" value="KIW84_014340"/>
</dbReference>
<dbReference type="NCBIfam" id="TIGR00861">
    <property type="entry name" value="MIP"/>
    <property type="match status" value="1"/>
</dbReference>
<dbReference type="SUPFAM" id="SSF81338">
    <property type="entry name" value="Aquaporin-like"/>
    <property type="match status" value="1"/>
</dbReference>
<keyword evidence="5 7" id="KW-0472">Membrane</keyword>
<comment type="subcellular location">
    <subcellularLocation>
        <location evidence="1">Membrane</location>
        <topology evidence="1">Multi-pass membrane protein</topology>
    </subcellularLocation>
</comment>
<evidence type="ECO:0000256" key="6">
    <source>
        <dbReference type="RuleBase" id="RU000477"/>
    </source>
</evidence>
<feature type="transmembrane region" description="Helical" evidence="7">
    <location>
        <begin position="117"/>
        <end position="137"/>
    </location>
</feature>
<dbReference type="EMBL" id="JAMSHJ010000001">
    <property type="protein sequence ID" value="KAI5446470.1"/>
    <property type="molecule type" value="Genomic_DNA"/>
</dbReference>
<dbReference type="OrthoDB" id="1370013at2759"/>
<proteinExistence type="inferred from homology"/>
<protein>
    <submittedName>
        <fullName evidence="8">Nodulin-26</fullName>
    </submittedName>
</protein>
<dbReference type="Gramene" id="Psat1g156680.1">
    <property type="protein sequence ID" value="Psat1g156680.1.cds"/>
    <property type="gene ID" value="Psat1g156680"/>
</dbReference>
<comment type="caution">
    <text evidence="8">The sequence shown here is derived from an EMBL/GenBank/DDBJ whole genome shotgun (WGS) entry which is preliminary data.</text>
</comment>
<feature type="transmembrane region" description="Helical" evidence="7">
    <location>
        <begin position="74"/>
        <end position="96"/>
    </location>
</feature>
<accession>A0A9D5BMT9</accession>
<evidence type="ECO:0000256" key="4">
    <source>
        <dbReference type="ARBA" id="ARBA00022989"/>
    </source>
</evidence>
<dbReference type="InterPro" id="IPR022357">
    <property type="entry name" value="MIP_CS"/>
</dbReference>
<evidence type="ECO:0000256" key="7">
    <source>
        <dbReference type="SAM" id="Phobius"/>
    </source>
</evidence>
<feature type="transmembrane region" description="Helical" evidence="7">
    <location>
        <begin position="40"/>
        <end position="62"/>
    </location>
</feature>
<keyword evidence="2 6" id="KW-0813">Transport</keyword>
<dbReference type="InterPro" id="IPR023271">
    <property type="entry name" value="Aquaporin-like"/>
</dbReference>
<dbReference type="GO" id="GO:0015267">
    <property type="term" value="F:channel activity"/>
    <property type="evidence" value="ECO:0007669"/>
    <property type="project" value="InterPro"/>
</dbReference>
<dbReference type="PROSITE" id="PS00221">
    <property type="entry name" value="MIP"/>
    <property type="match status" value="1"/>
</dbReference>
<feature type="transmembrane region" description="Helical" evidence="7">
    <location>
        <begin position="157"/>
        <end position="175"/>
    </location>
</feature>
<dbReference type="PANTHER" id="PTHR45724:SF13">
    <property type="entry name" value="AQUAPORIN NIP1-1-RELATED"/>
    <property type="match status" value="1"/>
</dbReference>
<dbReference type="Gramene" id="PSAT_LOCUS4831_t1">
    <property type="protein sequence ID" value="CAL5184341.1"/>
    <property type="gene ID" value="PSAT_LOCUS4831"/>
</dbReference>